<sequence>MECGWDDDDDNDDEPYPLEKPENDLEPLSAIISKRSEKEPPIGWREKHRSTVDTRGKLQDGNNRLTGLMINYIHEAIASGIVFVGPADPLAKGNRLFKWATDSVEVISKTRANANVNPTTVAAWSVSSTMRSPLIILDAVDELIGDEHPRLLGALFSVWKCTYLIDDGGQTSRVFITNVRDKCRRLLGGQHIISSIFVCLYEGDFNPDLCLERLEVLPSELFAKGSHIAKPTFERDERSDYHARFSLFPERFQDKPRTRGSLLPQRNFDCHGEDGLTFAAGDFKDMDLLQLSASALQLPTNPQASDPQPQETQQLLLPMRSGHFSPLDLVEPETDPSKKEATPSSVDDESLTQSDSTVHQYSGEITMEEERRLVVDIVMGTFLQRLDYYLEELGCCDERNGGIDHEDTTTCEDGNSRESESEDEEKNDQRRRRKLPQAEKTHRNLLACPYFKWDPRRYYQEKPCCGPGTPCDKFGSEVERRLRVRSNGKRSELEKWTEMYKTLFDVRDENLPTPYYDLKSAFLAREETMREYASREIVPLMREQLEIAVAREFTDIPQNLARRMVDMVRNLEFPLRHGFAMSRNRAQNASEEIASEDGVSIASPNAVQHDREEEAEDVESSEAGPSNQPRDPGWEVPGPVGHDPIGDQQPDMDLVYQEYGVAKLDQSWTFNMGGYQGDVGWDENLFQFGGNSGVDEDEQQGRTAGTDNRDGQ</sequence>
<accession>A0A8H6U3S3</accession>
<feature type="compositionally biased region" description="Basic and acidic residues" evidence="1">
    <location>
        <begin position="399"/>
        <end position="419"/>
    </location>
</feature>
<feature type="region of interest" description="Disordered" evidence="1">
    <location>
        <begin position="1"/>
        <end position="27"/>
    </location>
</feature>
<dbReference type="Proteomes" id="UP000639643">
    <property type="component" value="Unassembled WGS sequence"/>
</dbReference>
<feature type="region of interest" description="Disordered" evidence="1">
    <location>
        <begin position="686"/>
        <end position="712"/>
    </location>
</feature>
<feature type="region of interest" description="Disordered" evidence="1">
    <location>
        <begin position="324"/>
        <end position="363"/>
    </location>
</feature>
<gene>
    <name evidence="2" type="ORF">CMUS01_04060</name>
</gene>
<keyword evidence="3" id="KW-1185">Reference proteome</keyword>
<feature type="region of interest" description="Disordered" evidence="1">
    <location>
        <begin position="586"/>
        <end position="650"/>
    </location>
</feature>
<protein>
    <submittedName>
        <fullName evidence="2">Uncharacterized protein</fullName>
    </submittedName>
</protein>
<dbReference type="PANTHER" id="PTHR38166:SF1">
    <property type="entry name" value="C2H2-TYPE DOMAIN-CONTAINING PROTEIN"/>
    <property type="match status" value="1"/>
</dbReference>
<dbReference type="EMBL" id="WIGM01000105">
    <property type="protein sequence ID" value="KAF6840011.1"/>
    <property type="molecule type" value="Genomic_DNA"/>
</dbReference>
<organism evidence="2 3">
    <name type="scientific">Colletotrichum musicola</name>
    <dbReference type="NCBI Taxonomy" id="2175873"/>
    <lineage>
        <taxon>Eukaryota</taxon>
        <taxon>Fungi</taxon>
        <taxon>Dikarya</taxon>
        <taxon>Ascomycota</taxon>
        <taxon>Pezizomycotina</taxon>
        <taxon>Sordariomycetes</taxon>
        <taxon>Hypocreomycetidae</taxon>
        <taxon>Glomerellales</taxon>
        <taxon>Glomerellaceae</taxon>
        <taxon>Colletotrichum</taxon>
        <taxon>Colletotrichum orchidearum species complex</taxon>
    </lineage>
</organism>
<dbReference type="OrthoDB" id="4805701at2759"/>
<proteinExistence type="predicted"/>
<evidence type="ECO:0000313" key="3">
    <source>
        <dbReference type="Proteomes" id="UP000639643"/>
    </source>
</evidence>
<evidence type="ECO:0000313" key="2">
    <source>
        <dbReference type="EMBL" id="KAF6840011.1"/>
    </source>
</evidence>
<feature type="compositionally biased region" description="Acidic residues" evidence="1">
    <location>
        <begin position="1"/>
        <end position="16"/>
    </location>
</feature>
<evidence type="ECO:0000256" key="1">
    <source>
        <dbReference type="SAM" id="MobiDB-lite"/>
    </source>
</evidence>
<feature type="compositionally biased region" description="Polar residues" evidence="1">
    <location>
        <begin position="351"/>
        <end position="360"/>
    </location>
</feature>
<reference evidence="2" key="1">
    <citation type="journal article" date="2020" name="Phytopathology">
        <title>Genome Sequence Resources of Colletotrichum truncatum, C. plurivorum, C. musicola, and C. sojae: Four Species Pathogenic to Soybean (Glycine max).</title>
        <authorList>
            <person name="Rogerio F."/>
            <person name="Boufleur T.R."/>
            <person name="Ciampi-Guillardi M."/>
            <person name="Sukno S.A."/>
            <person name="Thon M.R."/>
            <person name="Massola Junior N.S."/>
            <person name="Baroncelli R."/>
        </authorList>
    </citation>
    <scope>NUCLEOTIDE SEQUENCE</scope>
    <source>
        <strain evidence="2">LFN0074</strain>
    </source>
</reference>
<name>A0A8H6U3S3_9PEZI</name>
<dbReference type="AlphaFoldDB" id="A0A8H6U3S3"/>
<feature type="region of interest" description="Disordered" evidence="1">
    <location>
        <begin position="399"/>
        <end position="438"/>
    </location>
</feature>
<comment type="caution">
    <text evidence="2">The sequence shown here is derived from an EMBL/GenBank/DDBJ whole genome shotgun (WGS) entry which is preliminary data.</text>
</comment>
<dbReference type="PANTHER" id="PTHR38166">
    <property type="entry name" value="C2H2-TYPE DOMAIN-CONTAINING PROTEIN-RELATED"/>
    <property type="match status" value="1"/>
</dbReference>